<evidence type="ECO:0000256" key="5">
    <source>
        <dbReference type="ARBA" id="ARBA00022989"/>
    </source>
</evidence>
<dbReference type="InterPro" id="IPR000725">
    <property type="entry name" value="Olfact_rcpt"/>
</dbReference>
<feature type="transmembrane region" description="Helical" evidence="8">
    <location>
        <begin position="43"/>
        <end position="64"/>
    </location>
</feature>
<keyword evidence="5 8" id="KW-1133">Transmembrane helix</keyword>
<dbReference type="AlphaFoldDB" id="A0A6A1QB98"/>
<sequence>MQTFLYLTFAHMECLMFVVMFYDRFVAICRPLQYTVIMNWRACTVLAITSWTCGLILALVHAVLLRRLSFCESSEVDHVVYEILPVLKLACADPWISEAVILAACVFVLGPFAWCWSPILAASGPS</sequence>
<feature type="domain" description="G-protein coupled receptors family 1 profile" evidence="9">
    <location>
        <begin position="1"/>
        <end position="126"/>
    </location>
</feature>
<evidence type="ECO:0000256" key="7">
    <source>
        <dbReference type="ARBA" id="ARBA00023224"/>
    </source>
</evidence>
<reference evidence="10 11" key="1">
    <citation type="journal article" date="2019" name="PLoS ONE">
        <title>Genomic analyses reveal an absence of contemporary introgressive admixture between fin whales and blue whales, despite known hybrids.</title>
        <authorList>
            <person name="Westbury M.V."/>
            <person name="Petersen B."/>
            <person name="Lorenzen E.D."/>
        </authorList>
    </citation>
    <scope>NUCLEOTIDE SEQUENCE [LARGE SCALE GENOMIC DNA]</scope>
    <source>
        <strain evidence="10">FinWhale-01</strain>
    </source>
</reference>
<accession>A0A6A1QB98</accession>
<evidence type="ECO:0000313" key="10">
    <source>
        <dbReference type="EMBL" id="KAB0403401.1"/>
    </source>
</evidence>
<keyword evidence="6 8" id="KW-0472">Membrane</keyword>
<keyword evidence="4 8" id="KW-0812">Transmembrane</keyword>
<organism evidence="10 11">
    <name type="scientific">Balaenoptera physalus</name>
    <name type="common">Fin whale</name>
    <name type="synonym">Balaena physalus</name>
    <dbReference type="NCBI Taxonomy" id="9770"/>
    <lineage>
        <taxon>Eukaryota</taxon>
        <taxon>Metazoa</taxon>
        <taxon>Chordata</taxon>
        <taxon>Craniata</taxon>
        <taxon>Vertebrata</taxon>
        <taxon>Euteleostomi</taxon>
        <taxon>Mammalia</taxon>
        <taxon>Eutheria</taxon>
        <taxon>Laurasiatheria</taxon>
        <taxon>Artiodactyla</taxon>
        <taxon>Whippomorpha</taxon>
        <taxon>Cetacea</taxon>
        <taxon>Mysticeti</taxon>
        <taxon>Balaenopteridae</taxon>
        <taxon>Balaenoptera</taxon>
    </lineage>
</organism>
<dbReference type="GO" id="GO:0004984">
    <property type="term" value="F:olfactory receptor activity"/>
    <property type="evidence" value="ECO:0007669"/>
    <property type="project" value="InterPro"/>
</dbReference>
<evidence type="ECO:0000256" key="4">
    <source>
        <dbReference type="ARBA" id="ARBA00022692"/>
    </source>
</evidence>
<evidence type="ECO:0000313" key="11">
    <source>
        <dbReference type="Proteomes" id="UP000437017"/>
    </source>
</evidence>
<keyword evidence="2" id="KW-1003">Cell membrane</keyword>
<keyword evidence="3" id="KW-0716">Sensory transduction</keyword>
<evidence type="ECO:0000256" key="8">
    <source>
        <dbReference type="SAM" id="Phobius"/>
    </source>
</evidence>
<dbReference type="GO" id="GO:0005886">
    <property type="term" value="C:plasma membrane"/>
    <property type="evidence" value="ECO:0007669"/>
    <property type="project" value="UniProtKB-SubCell"/>
</dbReference>
<proteinExistence type="predicted"/>
<evidence type="ECO:0000256" key="1">
    <source>
        <dbReference type="ARBA" id="ARBA00004651"/>
    </source>
</evidence>
<evidence type="ECO:0000256" key="6">
    <source>
        <dbReference type="ARBA" id="ARBA00023136"/>
    </source>
</evidence>
<dbReference type="Gene3D" id="1.20.1070.10">
    <property type="entry name" value="Rhodopsin 7-helix transmembrane proteins"/>
    <property type="match status" value="1"/>
</dbReference>
<protein>
    <recommendedName>
        <fullName evidence="9">G-protein coupled receptors family 1 profile domain-containing protein</fullName>
    </recommendedName>
</protein>
<name>A0A6A1QB98_BALPH</name>
<keyword evidence="11" id="KW-1185">Reference proteome</keyword>
<dbReference type="EMBL" id="SGJD01000814">
    <property type="protein sequence ID" value="KAB0403401.1"/>
    <property type="molecule type" value="Genomic_DNA"/>
</dbReference>
<dbReference type="Pfam" id="PF13853">
    <property type="entry name" value="7tm_4"/>
    <property type="match status" value="1"/>
</dbReference>
<comment type="subcellular location">
    <subcellularLocation>
        <location evidence="1">Cell membrane</location>
        <topology evidence="1">Multi-pass membrane protein</topology>
    </subcellularLocation>
</comment>
<feature type="transmembrane region" description="Helical" evidence="8">
    <location>
        <begin position="95"/>
        <end position="116"/>
    </location>
</feature>
<keyword evidence="7" id="KW-0807">Transducer</keyword>
<dbReference type="OrthoDB" id="6147321at2759"/>
<evidence type="ECO:0000259" key="9">
    <source>
        <dbReference type="PROSITE" id="PS50262"/>
    </source>
</evidence>
<dbReference type="InterPro" id="IPR017452">
    <property type="entry name" value="GPCR_Rhodpsn_7TM"/>
</dbReference>
<evidence type="ECO:0000256" key="2">
    <source>
        <dbReference type="ARBA" id="ARBA00022475"/>
    </source>
</evidence>
<dbReference type="PROSITE" id="PS50262">
    <property type="entry name" value="G_PROTEIN_RECEP_F1_2"/>
    <property type="match status" value="1"/>
</dbReference>
<feature type="transmembrane region" description="Helical" evidence="8">
    <location>
        <begin position="6"/>
        <end position="22"/>
    </location>
</feature>
<gene>
    <name evidence="10" type="ORF">E2I00_007419</name>
</gene>
<evidence type="ECO:0000256" key="3">
    <source>
        <dbReference type="ARBA" id="ARBA00022606"/>
    </source>
</evidence>
<dbReference type="GO" id="GO:0007186">
    <property type="term" value="P:G protein-coupled receptor signaling pathway"/>
    <property type="evidence" value="ECO:0007669"/>
    <property type="project" value="InterPro"/>
</dbReference>
<dbReference type="SUPFAM" id="SSF81321">
    <property type="entry name" value="Family A G protein-coupled receptor-like"/>
    <property type="match status" value="1"/>
</dbReference>
<comment type="caution">
    <text evidence="10">The sequence shown here is derived from an EMBL/GenBank/DDBJ whole genome shotgun (WGS) entry which is preliminary data.</text>
</comment>
<dbReference type="PANTHER" id="PTHR26453">
    <property type="entry name" value="OLFACTORY RECEPTOR"/>
    <property type="match status" value="1"/>
</dbReference>
<dbReference type="Proteomes" id="UP000437017">
    <property type="component" value="Unassembled WGS sequence"/>
</dbReference>